<keyword evidence="12" id="KW-1185">Reference proteome</keyword>
<dbReference type="PANTHER" id="PTHR43562">
    <property type="entry name" value="NAPA-TYPE SODIUM/HYDROGEN ANTIPORTER"/>
    <property type="match status" value="1"/>
</dbReference>
<dbReference type="AlphaFoldDB" id="A0A9X2AEK2"/>
<evidence type="ECO:0000256" key="6">
    <source>
        <dbReference type="ARBA" id="ARBA00022989"/>
    </source>
</evidence>
<comment type="similarity">
    <text evidence="2">Belongs to the monovalent cation:proton antiporter 2 (CPA2) transporter (TC 2.A.37) family.</text>
</comment>
<comment type="caution">
    <text evidence="11">The sequence shown here is derived from an EMBL/GenBank/DDBJ whole genome shotgun (WGS) entry which is preliminary data.</text>
</comment>
<organism evidence="11 12">
    <name type="scientific">Sulfoacidibacillus ferrooxidans</name>
    <dbReference type="NCBI Taxonomy" id="2005001"/>
    <lineage>
        <taxon>Bacteria</taxon>
        <taxon>Bacillati</taxon>
        <taxon>Bacillota</taxon>
        <taxon>Bacilli</taxon>
        <taxon>Bacillales</taxon>
        <taxon>Alicyclobacillaceae</taxon>
        <taxon>Sulfoacidibacillus</taxon>
    </lineage>
</organism>
<evidence type="ECO:0000256" key="8">
    <source>
        <dbReference type="ARBA" id="ARBA00023136"/>
    </source>
</evidence>
<dbReference type="InterPro" id="IPR006153">
    <property type="entry name" value="Cation/H_exchanger_TM"/>
</dbReference>
<reference evidence="11" key="1">
    <citation type="submission" date="2022-03" db="EMBL/GenBank/DDBJ databases">
        <title>Draft Genome Sequence of Firmicute Strain S0AB, a Heterotrophic Iron/Sulfur-Oxidizing Extreme Acidophile.</title>
        <authorList>
            <person name="Vergara E."/>
            <person name="Pakostova E."/>
            <person name="Johnson D.B."/>
            <person name="Holmes D.S."/>
        </authorList>
    </citation>
    <scope>NUCLEOTIDE SEQUENCE</scope>
    <source>
        <strain evidence="11">S0AB</strain>
    </source>
</reference>
<name>A0A9X2AEK2_9BACL</name>
<proteinExistence type="inferred from homology"/>
<sequence>MLSSPFFTFSTVFVIAFAMPIFALLIPKLRIPTAILEIICGILVGRGGFHLVLPPDWMKVVTKVGLLYLMFLAGLEIRIPIKKKKTKTIDSTLLPEKSGSKTLAVAVVNFLATAALALAAGHILWQLGLTKNPLLTSLIFATTSLGVVVPILKETELIEKPLGQTLLISALVADFITVFLASAVLKSPTRPEGDLRLQMLVLLVLGATIYFVGLYALKKINLRQRIVRVSQLGVRAALAIMAICGAVAMALHAEIILGGFVGGLVCSLLAQDEHEVLRGKLEILGYSLFLPMFFVTVGMELDLSHVHFDSVLTQLPLYVTLAFLVKIGAAAAFRPIYSWRETISGGILMSTRFTLVIAVTTVASRIGMINGTEEGVLISTAMVTVLLAPFIFSMMSQPRLLSPKLNE</sequence>
<dbReference type="Pfam" id="PF00999">
    <property type="entry name" value="Na_H_Exchanger"/>
    <property type="match status" value="1"/>
</dbReference>
<gene>
    <name evidence="11" type="primary">napA_1</name>
    <name evidence="11" type="ORF">MM817_01461</name>
</gene>
<evidence type="ECO:0000259" key="10">
    <source>
        <dbReference type="Pfam" id="PF00999"/>
    </source>
</evidence>
<feature type="transmembrane region" description="Helical" evidence="9">
    <location>
        <begin position="238"/>
        <end position="271"/>
    </location>
</feature>
<dbReference type="Proteomes" id="UP001139263">
    <property type="component" value="Unassembled WGS sequence"/>
</dbReference>
<feature type="transmembrane region" description="Helical" evidence="9">
    <location>
        <begin position="283"/>
        <end position="303"/>
    </location>
</feature>
<keyword evidence="6 9" id="KW-1133">Transmembrane helix</keyword>
<evidence type="ECO:0000256" key="5">
    <source>
        <dbReference type="ARBA" id="ARBA00022692"/>
    </source>
</evidence>
<keyword evidence="3" id="KW-0813">Transport</keyword>
<dbReference type="GO" id="GO:1902600">
    <property type="term" value="P:proton transmembrane transport"/>
    <property type="evidence" value="ECO:0007669"/>
    <property type="project" value="InterPro"/>
</dbReference>
<feature type="transmembrane region" description="Helical" evidence="9">
    <location>
        <begin position="134"/>
        <end position="152"/>
    </location>
</feature>
<dbReference type="RefSeq" id="WP_241713113.1">
    <property type="nucleotide sequence ID" value="NZ_JALBUF010000003.1"/>
</dbReference>
<dbReference type="GO" id="GO:0015297">
    <property type="term" value="F:antiporter activity"/>
    <property type="evidence" value="ECO:0007669"/>
    <property type="project" value="UniProtKB-KW"/>
</dbReference>
<dbReference type="Gene3D" id="1.20.1530.20">
    <property type="match status" value="1"/>
</dbReference>
<accession>A0A9X2AEK2</accession>
<feature type="transmembrane region" description="Helical" evidence="9">
    <location>
        <begin position="6"/>
        <end position="27"/>
    </location>
</feature>
<dbReference type="EMBL" id="JALBUF010000003">
    <property type="protein sequence ID" value="MCI0183191.1"/>
    <property type="molecule type" value="Genomic_DNA"/>
</dbReference>
<keyword evidence="5 9" id="KW-0812">Transmembrane</keyword>
<evidence type="ECO:0000313" key="11">
    <source>
        <dbReference type="EMBL" id="MCI0183191.1"/>
    </source>
</evidence>
<evidence type="ECO:0000313" key="12">
    <source>
        <dbReference type="Proteomes" id="UP001139263"/>
    </source>
</evidence>
<evidence type="ECO:0000256" key="9">
    <source>
        <dbReference type="SAM" id="Phobius"/>
    </source>
</evidence>
<feature type="transmembrane region" description="Helical" evidence="9">
    <location>
        <begin position="315"/>
        <end position="337"/>
    </location>
</feature>
<evidence type="ECO:0000256" key="7">
    <source>
        <dbReference type="ARBA" id="ARBA00023065"/>
    </source>
</evidence>
<evidence type="ECO:0000256" key="3">
    <source>
        <dbReference type="ARBA" id="ARBA00022448"/>
    </source>
</evidence>
<evidence type="ECO:0000256" key="2">
    <source>
        <dbReference type="ARBA" id="ARBA00005551"/>
    </source>
</evidence>
<dbReference type="PANTHER" id="PTHR43562:SF1">
    <property type="entry name" value="NA(+)_H(+) ANTIPORTER YJBQ-RELATED"/>
    <property type="match status" value="1"/>
</dbReference>
<feature type="transmembrane region" description="Helical" evidence="9">
    <location>
        <begin position="197"/>
        <end position="217"/>
    </location>
</feature>
<feature type="transmembrane region" description="Helical" evidence="9">
    <location>
        <begin position="343"/>
        <end position="363"/>
    </location>
</feature>
<comment type="subcellular location">
    <subcellularLocation>
        <location evidence="1">Membrane</location>
        <topology evidence="1">Multi-pass membrane protein</topology>
    </subcellularLocation>
</comment>
<feature type="transmembrane region" description="Helical" evidence="9">
    <location>
        <begin position="65"/>
        <end position="81"/>
    </location>
</feature>
<dbReference type="InterPro" id="IPR038770">
    <property type="entry name" value="Na+/solute_symporter_sf"/>
</dbReference>
<feature type="transmembrane region" description="Helical" evidence="9">
    <location>
        <begin position="375"/>
        <end position="395"/>
    </location>
</feature>
<feature type="transmembrane region" description="Helical" evidence="9">
    <location>
        <begin position="164"/>
        <end position="185"/>
    </location>
</feature>
<feature type="transmembrane region" description="Helical" evidence="9">
    <location>
        <begin position="102"/>
        <end position="128"/>
    </location>
</feature>
<protein>
    <submittedName>
        <fullName evidence="11">Na(+)/H(+) antiporter</fullName>
    </submittedName>
</protein>
<keyword evidence="4" id="KW-0050">Antiport</keyword>
<evidence type="ECO:0000256" key="4">
    <source>
        <dbReference type="ARBA" id="ARBA00022449"/>
    </source>
</evidence>
<keyword evidence="8 9" id="KW-0472">Membrane</keyword>
<evidence type="ECO:0000256" key="1">
    <source>
        <dbReference type="ARBA" id="ARBA00004141"/>
    </source>
</evidence>
<keyword evidence="7" id="KW-0406">Ion transport</keyword>
<feature type="domain" description="Cation/H+ exchanger transmembrane" evidence="10">
    <location>
        <begin position="14"/>
        <end position="395"/>
    </location>
</feature>
<feature type="transmembrane region" description="Helical" evidence="9">
    <location>
        <begin position="34"/>
        <end position="53"/>
    </location>
</feature>
<dbReference type="GO" id="GO:0016020">
    <property type="term" value="C:membrane"/>
    <property type="evidence" value="ECO:0007669"/>
    <property type="project" value="UniProtKB-SubCell"/>
</dbReference>